<keyword evidence="2" id="KW-0472">Membrane</keyword>
<dbReference type="RefSeq" id="WP_196281823.1">
    <property type="nucleotide sequence ID" value="NZ_JADQDQ010000003.1"/>
</dbReference>
<feature type="coiled-coil region" evidence="1">
    <location>
        <begin position="648"/>
        <end position="756"/>
    </location>
</feature>
<evidence type="ECO:0000313" key="4">
    <source>
        <dbReference type="Proteomes" id="UP000597617"/>
    </source>
</evidence>
<comment type="caution">
    <text evidence="3">The sequence shown here is derived from an EMBL/GenBank/DDBJ whole genome shotgun (WGS) entry which is preliminary data.</text>
</comment>
<sequence>MATTTRTLSLNIQGVQQNITSIGQLQTAVSTLENDLNNATFGSAEFIRLTEETRRANVALAAFQAQTQATAQAANQAGQSAQQMGGDFDAAFGLGSLAAGETGEALGKLQGGFSAVKSGLDTVGKGFGTLKGAIASTGIGILLLAFGALVTYFTQTQAGIDFINRKTAALQAVFSLVSEKVAQFGKFLFDAFSNPKKSLEDLVDAIQNNLVNRLKSFTVILDGIRNADFTKVVDGVAQFATGITDATAKARGLGNAMLAFGQQASAAASEGERIADVTRQIAVAERELGVAKAESEARIAKLKLDAANTEKGNGERLKAAQEAAALENKFITAAIGLQDRKIANLLAEQKLKKNLTAEDRDAEAELRKQRAETQKASLDVQNELQATLLGIRAEAKAKREADAAAEKATSEKNAADRKALTEKMVADEQAARAIGFDNQKVQLAAELEAVESGSRAALDIIKRQKALETVLALQAIDDKYQKAGEKEKAALLTQKALVTAEGNRLQTKLDTDFAKNQVLVDAGNAKARADVKLAGLKEGNAAYYDALLDQQAAEEALALGQLGTDVKNEDARTLVRANGVAARQKIVESATAALREFNLGTSILSKVFGVDRESVDKTKQALAASFTGALALGMEYLASANEARSAALEAQQKENDDLLEAAKSASDDLKTQLNDSASRVDELESSLKGTRGIERQAILDQLEEERKRNAAIAKDKQKEDGRIRQAEAQKLELEKKKTAEQEKQAKQQQVMNALQAVSAALGATEVAVSSVKAIAKAGEGGKFGFDNIAYILAATLAMAGAFQAVKTAAKGFAAGGFTGIGSYERDHTGHRVAGVVHEGEWVAPKWMVESPKFQTSIHQLEAARSTGNGYAAGGFGQPPVNTTAGTANMDAFLAMQAELISLRKDTIALASRPSQFVVTQYDDHVTKNTEINDYFLG</sequence>
<keyword evidence="2" id="KW-0812">Transmembrane</keyword>
<evidence type="ECO:0000313" key="3">
    <source>
        <dbReference type="EMBL" id="MBF9237451.1"/>
    </source>
</evidence>
<keyword evidence="1" id="KW-0175">Coiled coil</keyword>
<dbReference type="Proteomes" id="UP000597617">
    <property type="component" value="Unassembled WGS sequence"/>
</dbReference>
<feature type="coiled-coil region" evidence="1">
    <location>
        <begin position="274"/>
        <end position="310"/>
    </location>
</feature>
<protein>
    <recommendedName>
        <fullName evidence="5">Bacteriophage tail tape measure N-terminal domain-containing protein</fullName>
    </recommendedName>
</protein>
<gene>
    <name evidence="3" type="ORF">I2I05_08575</name>
</gene>
<proteinExistence type="predicted"/>
<feature type="transmembrane region" description="Helical" evidence="2">
    <location>
        <begin position="133"/>
        <end position="153"/>
    </location>
</feature>
<evidence type="ECO:0000256" key="2">
    <source>
        <dbReference type="SAM" id="Phobius"/>
    </source>
</evidence>
<accession>A0ABS0IGG7</accession>
<keyword evidence="4" id="KW-1185">Reference proteome</keyword>
<reference evidence="3 4" key="1">
    <citation type="submission" date="2020-11" db="EMBL/GenBank/DDBJ databases">
        <authorList>
            <person name="Kim M.K."/>
        </authorList>
    </citation>
    <scope>NUCLEOTIDE SEQUENCE [LARGE SCALE GENOMIC DNA]</scope>
    <source>
        <strain evidence="3 4">BT683</strain>
    </source>
</reference>
<evidence type="ECO:0000256" key="1">
    <source>
        <dbReference type="SAM" id="Coils"/>
    </source>
</evidence>
<organism evidence="3 4">
    <name type="scientific">Hymenobacter jeongseonensis</name>
    <dbReference type="NCBI Taxonomy" id="2791027"/>
    <lineage>
        <taxon>Bacteria</taxon>
        <taxon>Pseudomonadati</taxon>
        <taxon>Bacteroidota</taxon>
        <taxon>Cytophagia</taxon>
        <taxon>Cytophagales</taxon>
        <taxon>Hymenobacteraceae</taxon>
        <taxon>Hymenobacter</taxon>
    </lineage>
</organism>
<name>A0ABS0IGG7_9BACT</name>
<dbReference type="EMBL" id="JADQDQ010000003">
    <property type="protein sequence ID" value="MBF9237451.1"/>
    <property type="molecule type" value="Genomic_DNA"/>
</dbReference>
<evidence type="ECO:0008006" key="5">
    <source>
        <dbReference type="Google" id="ProtNLM"/>
    </source>
</evidence>
<keyword evidence="2" id="KW-1133">Transmembrane helix</keyword>